<proteinExistence type="predicted"/>
<evidence type="ECO:0000256" key="1">
    <source>
        <dbReference type="SAM" id="Phobius"/>
    </source>
</evidence>
<keyword evidence="1" id="KW-0472">Membrane</keyword>
<comment type="caution">
    <text evidence="2">The sequence shown here is derived from an EMBL/GenBank/DDBJ whole genome shotgun (WGS) entry which is preliminary data.</text>
</comment>
<gene>
    <name evidence="2" type="ORF">ENO08_01800</name>
</gene>
<keyword evidence="1" id="KW-0812">Transmembrane</keyword>
<organism evidence="2">
    <name type="scientific">Eiseniibacteriota bacterium</name>
    <dbReference type="NCBI Taxonomy" id="2212470"/>
    <lineage>
        <taxon>Bacteria</taxon>
        <taxon>Candidatus Eiseniibacteriota</taxon>
    </lineage>
</organism>
<evidence type="ECO:0000313" key="2">
    <source>
        <dbReference type="EMBL" id="HER43175.1"/>
    </source>
</evidence>
<feature type="transmembrane region" description="Helical" evidence="1">
    <location>
        <begin position="86"/>
        <end position="109"/>
    </location>
</feature>
<accession>A0A7V2F2T3</accession>
<sequence>MKKILVFFARLVAVSLILYTAWAFTGRFYTLAVAYGARPLVALTGNSLDVERAMQVSEEISLNPIVYISLIAAVTGVSWRRRTRPALTGVLVLTAANIITVFLMFLSAITRSEQLWTGTEFLNLTINFFLPILLWAILMPKGDLMPVSPSSD</sequence>
<reference evidence="2" key="1">
    <citation type="journal article" date="2020" name="mSystems">
        <title>Genome- and Community-Level Interaction Insights into Carbon Utilization and Element Cycling Functions of Hydrothermarchaeota in Hydrothermal Sediment.</title>
        <authorList>
            <person name="Zhou Z."/>
            <person name="Liu Y."/>
            <person name="Xu W."/>
            <person name="Pan J."/>
            <person name="Luo Z.H."/>
            <person name="Li M."/>
        </authorList>
    </citation>
    <scope>NUCLEOTIDE SEQUENCE [LARGE SCALE GENOMIC DNA]</scope>
    <source>
        <strain evidence="2">SpSt-1233</strain>
    </source>
</reference>
<feature type="transmembrane region" description="Helical" evidence="1">
    <location>
        <begin position="121"/>
        <end position="138"/>
    </location>
</feature>
<dbReference type="EMBL" id="DSEC01000129">
    <property type="protein sequence ID" value="HER43175.1"/>
    <property type="molecule type" value="Genomic_DNA"/>
</dbReference>
<protein>
    <submittedName>
        <fullName evidence="2">Uncharacterized protein</fullName>
    </submittedName>
</protein>
<name>A0A7V2F2T3_UNCEI</name>
<keyword evidence="1" id="KW-1133">Transmembrane helix</keyword>
<dbReference type="AlphaFoldDB" id="A0A7V2F2T3"/>
<dbReference type="Proteomes" id="UP000886069">
    <property type="component" value="Unassembled WGS sequence"/>
</dbReference>